<sequence length="139" mass="15984">MLQQKLTFTTNDQTKELLVAIKLTGSEVKMNGLLPTGQFIYSLRYDGTTVVEDNLMNIPLPTHDMLAMMQFALWPTKAVETSYSKINGWDLDMSEGKRILSRKNTQVLEVEYISATHIAFTHFMHNYNIDIHTLEYLPL</sequence>
<comment type="caution">
    <text evidence="1">The sequence shown here is derived from an EMBL/GenBank/DDBJ whole genome shotgun (WGS) entry which is preliminary data.</text>
</comment>
<reference evidence="1" key="2">
    <citation type="submission" date="2023-01" db="EMBL/GenBank/DDBJ databases">
        <title>Draft genome sequence of Agaribacter marinus strain NBRC 110023.</title>
        <authorList>
            <person name="Sun Q."/>
            <person name="Mori K."/>
        </authorList>
    </citation>
    <scope>NUCLEOTIDE SEQUENCE</scope>
    <source>
        <strain evidence="1">NBRC 110023</strain>
    </source>
</reference>
<protein>
    <submittedName>
        <fullName evidence="1">Uncharacterized protein</fullName>
    </submittedName>
</protein>
<proteinExistence type="predicted"/>
<dbReference type="InterPro" id="IPR021675">
    <property type="entry name" value="DUF3261"/>
</dbReference>
<name>A0AA37WH19_9ALTE</name>
<keyword evidence="2" id="KW-1185">Reference proteome</keyword>
<dbReference type="Pfam" id="PF11659">
    <property type="entry name" value="DUF3261"/>
    <property type="match status" value="1"/>
</dbReference>
<reference evidence="1" key="1">
    <citation type="journal article" date="2014" name="Int. J. Syst. Evol. Microbiol.">
        <title>Complete genome sequence of Corynebacterium casei LMG S-19264T (=DSM 44701T), isolated from a smear-ripened cheese.</title>
        <authorList>
            <consortium name="US DOE Joint Genome Institute (JGI-PGF)"/>
            <person name="Walter F."/>
            <person name="Albersmeier A."/>
            <person name="Kalinowski J."/>
            <person name="Ruckert C."/>
        </authorList>
    </citation>
    <scope>NUCLEOTIDE SEQUENCE</scope>
    <source>
        <strain evidence="1">NBRC 110023</strain>
    </source>
</reference>
<dbReference type="Proteomes" id="UP001156601">
    <property type="component" value="Unassembled WGS sequence"/>
</dbReference>
<dbReference type="AlphaFoldDB" id="A0AA37WH19"/>
<accession>A0AA37WH19</accession>
<dbReference type="EMBL" id="BSOT01000005">
    <property type="protein sequence ID" value="GLR70741.1"/>
    <property type="molecule type" value="Genomic_DNA"/>
</dbReference>
<evidence type="ECO:0000313" key="1">
    <source>
        <dbReference type="EMBL" id="GLR70741.1"/>
    </source>
</evidence>
<organism evidence="1 2">
    <name type="scientific">Agaribacter marinus</name>
    <dbReference type="NCBI Taxonomy" id="1431249"/>
    <lineage>
        <taxon>Bacteria</taxon>
        <taxon>Pseudomonadati</taxon>
        <taxon>Pseudomonadota</taxon>
        <taxon>Gammaproteobacteria</taxon>
        <taxon>Alteromonadales</taxon>
        <taxon>Alteromonadaceae</taxon>
        <taxon>Agaribacter</taxon>
    </lineage>
</organism>
<evidence type="ECO:0000313" key="2">
    <source>
        <dbReference type="Proteomes" id="UP001156601"/>
    </source>
</evidence>
<gene>
    <name evidence="1" type="ORF">GCM10007852_16490</name>
</gene>